<proteinExistence type="predicted"/>
<evidence type="ECO:0000313" key="4">
    <source>
        <dbReference type="EMBL" id="GEY52275.1"/>
    </source>
</evidence>
<evidence type="ECO:0000259" key="3">
    <source>
        <dbReference type="PROSITE" id="PS50102"/>
    </source>
</evidence>
<dbReference type="Pfam" id="PF00076">
    <property type="entry name" value="RRM_1"/>
    <property type="match status" value="1"/>
</dbReference>
<name>A0A699HM00_TANCI</name>
<dbReference type="InterPro" id="IPR035979">
    <property type="entry name" value="RBD_domain_sf"/>
</dbReference>
<reference evidence="4" key="1">
    <citation type="journal article" date="2019" name="Sci. Rep.">
        <title>Draft genome of Tanacetum cinerariifolium, the natural source of mosquito coil.</title>
        <authorList>
            <person name="Yamashiro T."/>
            <person name="Shiraishi A."/>
            <person name="Satake H."/>
            <person name="Nakayama K."/>
        </authorList>
    </citation>
    <scope>NUCLEOTIDE SEQUENCE</scope>
</reference>
<feature type="non-terminal residue" evidence="4">
    <location>
        <position position="213"/>
    </location>
</feature>
<gene>
    <name evidence="4" type="ORF">Tci_424249</name>
</gene>
<dbReference type="SMART" id="SM00360">
    <property type="entry name" value="RRM"/>
    <property type="match status" value="1"/>
</dbReference>
<dbReference type="GO" id="GO:0003723">
    <property type="term" value="F:RNA binding"/>
    <property type="evidence" value="ECO:0007669"/>
    <property type="project" value="UniProtKB-UniRule"/>
</dbReference>
<dbReference type="AlphaFoldDB" id="A0A699HM00"/>
<comment type="caution">
    <text evidence="4">The sequence shown here is derived from an EMBL/GenBank/DDBJ whole genome shotgun (WGS) entry which is preliminary data.</text>
</comment>
<accession>A0A699HM00</accession>
<organism evidence="4">
    <name type="scientific">Tanacetum cinerariifolium</name>
    <name type="common">Dalmatian daisy</name>
    <name type="synonym">Chrysanthemum cinerariifolium</name>
    <dbReference type="NCBI Taxonomy" id="118510"/>
    <lineage>
        <taxon>Eukaryota</taxon>
        <taxon>Viridiplantae</taxon>
        <taxon>Streptophyta</taxon>
        <taxon>Embryophyta</taxon>
        <taxon>Tracheophyta</taxon>
        <taxon>Spermatophyta</taxon>
        <taxon>Magnoliopsida</taxon>
        <taxon>eudicotyledons</taxon>
        <taxon>Gunneridae</taxon>
        <taxon>Pentapetalae</taxon>
        <taxon>asterids</taxon>
        <taxon>campanulids</taxon>
        <taxon>Asterales</taxon>
        <taxon>Asteraceae</taxon>
        <taxon>Asteroideae</taxon>
        <taxon>Anthemideae</taxon>
        <taxon>Anthemidinae</taxon>
        <taxon>Tanacetum</taxon>
    </lineage>
</organism>
<sequence length="213" mass="23747">MVNGIGFRTNSNPEIKRNVQHVNNRNHEQRNQGIPSKPNLNFCAVHKSYSSIFVSNIPWKATVQDLWDSCNQWGVVIDVYIAAKRSKSGHRFGFVRFKNVNDINLLVSNLRVTWMGGFHLFSDVSFNSYAKAVLVNKSVGVSGNNDASNSREKPVGVSVSNKANEESSNEALMFISEDDCLDLDGVERSILAKVKDLSVITDLLKYMSSEGFV</sequence>
<dbReference type="CDD" id="cd00590">
    <property type="entry name" value="RRM_SF"/>
    <property type="match status" value="1"/>
</dbReference>
<protein>
    <recommendedName>
        <fullName evidence="3">RRM domain-containing protein</fullName>
    </recommendedName>
</protein>
<dbReference type="Gene3D" id="3.30.70.330">
    <property type="match status" value="1"/>
</dbReference>
<evidence type="ECO:0000256" key="1">
    <source>
        <dbReference type="PROSITE-ProRule" id="PRU00176"/>
    </source>
</evidence>
<dbReference type="InterPro" id="IPR000504">
    <property type="entry name" value="RRM_dom"/>
</dbReference>
<feature type="region of interest" description="Disordered" evidence="2">
    <location>
        <begin position="143"/>
        <end position="163"/>
    </location>
</feature>
<feature type="domain" description="RRM" evidence="3">
    <location>
        <begin position="50"/>
        <end position="140"/>
    </location>
</feature>
<dbReference type="SUPFAM" id="SSF54928">
    <property type="entry name" value="RNA-binding domain, RBD"/>
    <property type="match status" value="1"/>
</dbReference>
<dbReference type="EMBL" id="BKCJ010185713">
    <property type="protein sequence ID" value="GEY52275.1"/>
    <property type="molecule type" value="Genomic_DNA"/>
</dbReference>
<evidence type="ECO:0000256" key="2">
    <source>
        <dbReference type="SAM" id="MobiDB-lite"/>
    </source>
</evidence>
<dbReference type="InterPro" id="IPR012677">
    <property type="entry name" value="Nucleotide-bd_a/b_plait_sf"/>
</dbReference>
<dbReference type="PROSITE" id="PS50102">
    <property type="entry name" value="RRM"/>
    <property type="match status" value="1"/>
</dbReference>
<keyword evidence="1" id="KW-0694">RNA-binding</keyword>